<gene>
    <name evidence="2" type="ORF">AWB80_08335</name>
</gene>
<proteinExistence type="predicted"/>
<dbReference type="Proteomes" id="UP000054911">
    <property type="component" value="Unassembled WGS sequence"/>
</dbReference>
<reference evidence="2" key="1">
    <citation type="submission" date="2016-01" db="EMBL/GenBank/DDBJ databases">
        <authorList>
            <person name="Peeters C."/>
        </authorList>
    </citation>
    <scope>NUCLEOTIDE SEQUENCE [LARGE SCALE GENOMIC DNA]</scope>
    <source>
        <strain evidence="2">LMG 29323</strain>
    </source>
</reference>
<name>A0A158E6D8_9BURK</name>
<dbReference type="GO" id="GO:0051920">
    <property type="term" value="F:peroxiredoxin activity"/>
    <property type="evidence" value="ECO:0007669"/>
    <property type="project" value="InterPro"/>
</dbReference>
<protein>
    <submittedName>
        <fullName evidence="2">Peroxidase-like protein</fullName>
    </submittedName>
</protein>
<dbReference type="InterPro" id="IPR029032">
    <property type="entry name" value="AhpD-like"/>
</dbReference>
<dbReference type="NCBIfam" id="TIGR00778">
    <property type="entry name" value="ahpD_dom"/>
    <property type="match status" value="1"/>
</dbReference>
<dbReference type="InterPro" id="IPR010195">
    <property type="entry name" value="Uncharacterised_peroxidase-rel"/>
</dbReference>
<sequence>MAEVLHADAHDIGRLDVPEHDALGEDIRELVERHGGDNWIRALSLNPDTARRFAQYFEGLFSATGGRLPIEERELIAVIVSRTNGCGLCTIHHAHALGAALDDRVKARRIALDYHLADLSPRQFALAQIAETITTTPREITAQDLDRLRALGLSDADILEAIETASWFNHTNRIFIAAGVVPDEKYFSALA</sequence>
<dbReference type="InterPro" id="IPR003779">
    <property type="entry name" value="CMD-like"/>
</dbReference>
<dbReference type="OrthoDB" id="3667834at2"/>
<feature type="domain" description="Carboxymuconolactone decarboxylase-like" evidence="1">
    <location>
        <begin position="47"/>
        <end position="110"/>
    </location>
</feature>
<evidence type="ECO:0000313" key="3">
    <source>
        <dbReference type="Proteomes" id="UP000054911"/>
    </source>
</evidence>
<dbReference type="NCBIfam" id="TIGR01926">
    <property type="entry name" value="peroxid_rel"/>
    <property type="match status" value="1"/>
</dbReference>
<dbReference type="Gene3D" id="1.20.1290.10">
    <property type="entry name" value="AhpD-like"/>
    <property type="match status" value="1"/>
</dbReference>
<dbReference type="InterPro" id="IPR004675">
    <property type="entry name" value="AhpD_core"/>
</dbReference>
<dbReference type="RefSeq" id="WP_061180478.1">
    <property type="nucleotide sequence ID" value="NZ_FCOE02000078.1"/>
</dbReference>
<dbReference type="Pfam" id="PF02627">
    <property type="entry name" value="CMD"/>
    <property type="match status" value="1"/>
</dbReference>
<dbReference type="STRING" id="1777141.AWB80_08335"/>
<evidence type="ECO:0000313" key="2">
    <source>
        <dbReference type="EMBL" id="SAL02333.1"/>
    </source>
</evidence>
<dbReference type="EMBL" id="FCOE02000078">
    <property type="protein sequence ID" value="SAL02333.1"/>
    <property type="molecule type" value="Genomic_DNA"/>
</dbReference>
<evidence type="ECO:0000259" key="1">
    <source>
        <dbReference type="Pfam" id="PF02627"/>
    </source>
</evidence>
<dbReference type="PANTHER" id="PTHR35446">
    <property type="entry name" value="SI:CH211-175M2.5"/>
    <property type="match status" value="1"/>
</dbReference>
<dbReference type="AlphaFoldDB" id="A0A158E6D8"/>
<dbReference type="SUPFAM" id="SSF69118">
    <property type="entry name" value="AhpD-like"/>
    <property type="match status" value="1"/>
</dbReference>
<dbReference type="PANTHER" id="PTHR35446:SF2">
    <property type="entry name" value="CARBOXYMUCONOLACTONE DECARBOXYLASE-LIKE DOMAIN-CONTAINING PROTEIN"/>
    <property type="match status" value="1"/>
</dbReference>
<keyword evidence="3" id="KW-1185">Reference proteome</keyword>
<comment type="caution">
    <text evidence="2">The sequence shown here is derived from an EMBL/GenBank/DDBJ whole genome shotgun (WGS) entry which is preliminary data.</text>
</comment>
<organism evidence="2 3">
    <name type="scientific">Caballeronia pedi</name>
    <dbReference type="NCBI Taxonomy" id="1777141"/>
    <lineage>
        <taxon>Bacteria</taxon>
        <taxon>Pseudomonadati</taxon>
        <taxon>Pseudomonadota</taxon>
        <taxon>Betaproteobacteria</taxon>
        <taxon>Burkholderiales</taxon>
        <taxon>Burkholderiaceae</taxon>
        <taxon>Caballeronia</taxon>
    </lineage>
</organism>
<accession>A0A158E6D8</accession>